<keyword evidence="5" id="KW-1185">Reference proteome</keyword>
<dbReference type="OrthoDB" id="9802794at2"/>
<dbReference type="GO" id="GO:0033786">
    <property type="term" value="F:heptose-1-phosphate adenylyltransferase activity"/>
    <property type="evidence" value="ECO:0007669"/>
    <property type="project" value="TreeGrafter"/>
</dbReference>
<accession>A0A285P010</accession>
<dbReference type="SUPFAM" id="SSF53613">
    <property type="entry name" value="Ribokinase-like"/>
    <property type="match status" value="1"/>
</dbReference>
<dbReference type="InterPro" id="IPR029056">
    <property type="entry name" value="Ribokinase-like"/>
</dbReference>
<reference evidence="5" key="1">
    <citation type="submission" date="2017-09" db="EMBL/GenBank/DDBJ databases">
        <authorList>
            <person name="Varghese N."/>
            <person name="Submissions S."/>
        </authorList>
    </citation>
    <scope>NUCLEOTIDE SEQUENCE [LARGE SCALE GENOMIC DNA]</scope>
    <source>
        <strain evidence="5">DSM 2913</strain>
    </source>
</reference>
<evidence type="ECO:0000259" key="3">
    <source>
        <dbReference type="Pfam" id="PF00294"/>
    </source>
</evidence>
<dbReference type="AlphaFoldDB" id="A0A285P010"/>
<feature type="domain" description="Carbohydrate kinase PfkB" evidence="3">
    <location>
        <begin position="19"/>
        <end position="301"/>
    </location>
</feature>
<gene>
    <name evidence="4" type="ORF">SAMN06265353_1199</name>
</gene>
<dbReference type="GO" id="GO:0033785">
    <property type="term" value="F:heptose 7-phosphate kinase activity"/>
    <property type="evidence" value="ECO:0007669"/>
    <property type="project" value="TreeGrafter"/>
</dbReference>
<dbReference type="PANTHER" id="PTHR46969">
    <property type="entry name" value="BIFUNCTIONAL PROTEIN HLDE"/>
    <property type="match status" value="1"/>
</dbReference>
<evidence type="ECO:0000313" key="5">
    <source>
        <dbReference type="Proteomes" id="UP000218627"/>
    </source>
</evidence>
<evidence type="ECO:0000256" key="2">
    <source>
        <dbReference type="ARBA" id="ARBA00022777"/>
    </source>
</evidence>
<dbReference type="PROSITE" id="PS00583">
    <property type="entry name" value="PFKB_KINASES_1"/>
    <property type="match status" value="1"/>
</dbReference>
<protein>
    <submittedName>
        <fullName evidence="4">RfaE bifunctional protein, domain I</fullName>
    </submittedName>
</protein>
<dbReference type="InterPro" id="IPR011913">
    <property type="entry name" value="RfaE_dom_I"/>
</dbReference>
<keyword evidence="2" id="KW-0418">Kinase</keyword>
<name>A0A285P010_9AQUI</name>
<dbReference type="PANTHER" id="PTHR46969:SF1">
    <property type="entry name" value="BIFUNCTIONAL PROTEIN HLDE"/>
    <property type="match status" value="1"/>
</dbReference>
<proteinExistence type="predicted"/>
<dbReference type="Gene3D" id="3.40.1190.20">
    <property type="match status" value="1"/>
</dbReference>
<dbReference type="InterPro" id="IPR002173">
    <property type="entry name" value="Carboh/pur_kinase_PfkB_CS"/>
</dbReference>
<dbReference type="Pfam" id="PF00294">
    <property type="entry name" value="PfkB"/>
    <property type="match status" value="1"/>
</dbReference>
<evidence type="ECO:0000313" key="4">
    <source>
        <dbReference type="EMBL" id="SNZ14768.1"/>
    </source>
</evidence>
<evidence type="ECO:0000256" key="1">
    <source>
        <dbReference type="ARBA" id="ARBA00022679"/>
    </source>
</evidence>
<keyword evidence="1" id="KW-0808">Transferase</keyword>
<dbReference type="EMBL" id="OBEN01000006">
    <property type="protein sequence ID" value="SNZ14768.1"/>
    <property type="molecule type" value="Genomic_DNA"/>
</dbReference>
<dbReference type="CDD" id="cd01172">
    <property type="entry name" value="RfaE_like"/>
    <property type="match status" value="1"/>
</dbReference>
<dbReference type="RefSeq" id="WP_096602385.1">
    <property type="nucleotide sequence ID" value="NZ_OBEN01000006.1"/>
</dbReference>
<dbReference type="Proteomes" id="UP000218627">
    <property type="component" value="Unassembled WGS sequence"/>
</dbReference>
<dbReference type="InterPro" id="IPR011611">
    <property type="entry name" value="PfkB_dom"/>
</dbReference>
<organism evidence="4 5">
    <name type="scientific">Hydrogenobacter hydrogenophilus</name>
    <dbReference type="NCBI Taxonomy" id="35835"/>
    <lineage>
        <taxon>Bacteria</taxon>
        <taxon>Pseudomonadati</taxon>
        <taxon>Aquificota</taxon>
        <taxon>Aquificia</taxon>
        <taxon>Aquificales</taxon>
        <taxon>Aquificaceae</taxon>
        <taxon>Hydrogenobacter</taxon>
    </lineage>
</organism>
<dbReference type="GO" id="GO:0016773">
    <property type="term" value="F:phosphotransferase activity, alcohol group as acceptor"/>
    <property type="evidence" value="ECO:0007669"/>
    <property type="project" value="InterPro"/>
</dbReference>
<sequence length="319" mass="35344">MKLDKEIVSIAFERFRNLRILVVGDVILDRYVFGKVERISPEAPVPIVEVQREEFRLGGAGNVASNLSALGVKTYLVGITGEDSGMNLIKELLRESKVQDLTVQDPSRPTTQKVRVISMSQQLIRIDREERKPPEGKVLKKILENLDLDVDGIILSDYAKGVVCEEVVKAVKSKGKFYSIDPRPQNAHLYKGADLMTPNEREARQMFSAESLEELGWGLKKELSLKTLTITLGPKGIALFDKEFNLYPARAKQVYDVTGAGDTVVAVLTACALSGFDWDIACELANVCAGIVVSKLGTASPTFEEVIQYVEEVLERKEV</sequence>
<dbReference type="GO" id="GO:0005829">
    <property type="term" value="C:cytosol"/>
    <property type="evidence" value="ECO:0007669"/>
    <property type="project" value="TreeGrafter"/>
</dbReference>